<dbReference type="Gene3D" id="3.30.360.10">
    <property type="entry name" value="Dihydrodipicolinate Reductase, domain 2"/>
    <property type="match status" value="1"/>
</dbReference>
<dbReference type="Pfam" id="PF01118">
    <property type="entry name" value="Semialdhyde_dh"/>
    <property type="match status" value="1"/>
</dbReference>
<name>A0A378FQW2_KLEPN</name>
<evidence type="ECO:0000256" key="1">
    <source>
        <dbReference type="ARBA" id="ARBA00010584"/>
    </source>
</evidence>
<dbReference type="EC" id="1.2.1.11" evidence="3"/>
<dbReference type="PANTHER" id="PTHR46278:SF4">
    <property type="entry name" value="ASPARTATE-SEMIALDEHYDE DEHYDROGENASE"/>
    <property type="match status" value="1"/>
</dbReference>
<dbReference type="Gene3D" id="3.40.50.720">
    <property type="entry name" value="NAD(P)-binding Rossmann-like Domain"/>
    <property type="match status" value="1"/>
</dbReference>
<sequence length="174" mass="18577">MLVLSAGAEWSALFSCNAWLKSAISTPFARCSSLPPSWGQTAPSFGGSTGGTLQDAFDLDALKALDIIVTCQGGDYTNEIYPKLRASGWQGYWIDAASSLRMKDDAIIILDPVNQDVINAGLNNGVKTFVGGNCTVSLMLMSSAACFAQIWWSGSAWRRTRRLPAAARVICASC</sequence>
<dbReference type="EMBL" id="UGNC01000005">
    <property type="protein sequence ID" value="STW47227.1"/>
    <property type="molecule type" value="Genomic_DNA"/>
</dbReference>
<evidence type="ECO:0000313" key="3">
    <source>
        <dbReference type="EMBL" id="STW47227.1"/>
    </source>
</evidence>
<dbReference type="InterPro" id="IPR036291">
    <property type="entry name" value="NAD(P)-bd_dom_sf"/>
</dbReference>
<keyword evidence="3" id="KW-0560">Oxidoreductase</keyword>
<dbReference type="InterPro" id="IPR000534">
    <property type="entry name" value="Semialdehyde_DH_NAD-bd"/>
</dbReference>
<dbReference type="GO" id="GO:0051287">
    <property type="term" value="F:NAD binding"/>
    <property type="evidence" value="ECO:0007669"/>
    <property type="project" value="InterPro"/>
</dbReference>
<dbReference type="AlphaFoldDB" id="A0A378FQW2"/>
<comment type="similarity">
    <text evidence="1">Belongs to the aspartate-semialdehyde dehydrogenase family.</text>
</comment>
<feature type="domain" description="Semialdehyde dehydrogenase NAD-binding" evidence="2">
    <location>
        <begin position="21"/>
        <end position="121"/>
    </location>
</feature>
<reference evidence="3 4" key="1">
    <citation type="submission" date="2018-06" db="EMBL/GenBank/DDBJ databases">
        <authorList>
            <consortium name="Pathogen Informatics"/>
            <person name="Doyle S."/>
        </authorList>
    </citation>
    <scope>NUCLEOTIDE SEQUENCE [LARGE SCALE GENOMIC DNA]</scope>
    <source>
        <strain evidence="3 4">NCTC9617</strain>
    </source>
</reference>
<accession>A0A378FQW2</accession>
<evidence type="ECO:0000313" key="4">
    <source>
        <dbReference type="Proteomes" id="UP000255167"/>
    </source>
</evidence>
<dbReference type="PANTHER" id="PTHR46278">
    <property type="entry name" value="DEHYDROGENASE, PUTATIVE-RELATED"/>
    <property type="match status" value="1"/>
</dbReference>
<dbReference type="GO" id="GO:0004073">
    <property type="term" value="F:aspartate-semialdehyde dehydrogenase activity"/>
    <property type="evidence" value="ECO:0007669"/>
    <property type="project" value="UniProtKB-EC"/>
</dbReference>
<dbReference type="SUPFAM" id="SSF51735">
    <property type="entry name" value="NAD(P)-binding Rossmann-fold domains"/>
    <property type="match status" value="1"/>
</dbReference>
<dbReference type="SMART" id="SM00859">
    <property type="entry name" value="Semialdhyde_dh"/>
    <property type="match status" value="1"/>
</dbReference>
<proteinExistence type="inferred from homology"/>
<gene>
    <name evidence="3" type="primary">asd_5</name>
    <name evidence="3" type="ORF">NCTC9617_03775</name>
</gene>
<dbReference type="Proteomes" id="UP000255167">
    <property type="component" value="Unassembled WGS sequence"/>
</dbReference>
<protein>
    <submittedName>
        <fullName evidence="3">Aspartate-semialdehyde dehydrogenase</fullName>
        <ecNumber evidence="3">1.2.1.11</ecNumber>
    </submittedName>
</protein>
<organism evidence="3 4">
    <name type="scientific">Klebsiella pneumoniae</name>
    <dbReference type="NCBI Taxonomy" id="573"/>
    <lineage>
        <taxon>Bacteria</taxon>
        <taxon>Pseudomonadati</taxon>
        <taxon>Pseudomonadota</taxon>
        <taxon>Gammaproteobacteria</taxon>
        <taxon>Enterobacterales</taxon>
        <taxon>Enterobacteriaceae</taxon>
        <taxon>Klebsiella/Raoultella group</taxon>
        <taxon>Klebsiella</taxon>
        <taxon>Klebsiella pneumoniae complex</taxon>
    </lineage>
</organism>
<evidence type="ECO:0000259" key="2">
    <source>
        <dbReference type="SMART" id="SM00859"/>
    </source>
</evidence>